<dbReference type="Proteomes" id="UP001497535">
    <property type="component" value="Unassembled WGS sequence"/>
</dbReference>
<organism evidence="1 2">
    <name type="scientific">Meloidogyne enterolobii</name>
    <name type="common">Root-knot nematode worm</name>
    <name type="synonym">Meloidogyne mayaguensis</name>
    <dbReference type="NCBI Taxonomy" id="390850"/>
    <lineage>
        <taxon>Eukaryota</taxon>
        <taxon>Metazoa</taxon>
        <taxon>Ecdysozoa</taxon>
        <taxon>Nematoda</taxon>
        <taxon>Chromadorea</taxon>
        <taxon>Rhabditida</taxon>
        <taxon>Tylenchina</taxon>
        <taxon>Tylenchomorpha</taxon>
        <taxon>Tylenchoidea</taxon>
        <taxon>Meloidogynidae</taxon>
        <taxon>Meloidogyninae</taxon>
        <taxon>Meloidogyne</taxon>
    </lineage>
</organism>
<gene>
    <name evidence="1" type="ORF">MENTE1834_LOCUS16128</name>
</gene>
<accession>A0ACB0YTG2</accession>
<evidence type="ECO:0000313" key="1">
    <source>
        <dbReference type="EMBL" id="CAK5061049.1"/>
    </source>
</evidence>
<evidence type="ECO:0000313" key="2">
    <source>
        <dbReference type="Proteomes" id="UP001497535"/>
    </source>
</evidence>
<protein>
    <submittedName>
        <fullName evidence="1">Uncharacterized protein</fullName>
    </submittedName>
</protein>
<name>A0ACB0YTG2_MELEN</name>
<dbReference type="EMBL" id="CAVMJV010000018">
    <property type="protein sequence ID" value="CAK5061049.1"/>
    <property type="molecule type" value="Genomic_DNA"/>
</dbReference>
<comment type="caution">
    <text evidence="1">The sequence shown here is derived from an EMBL/GenBank/DDBJ whole genome shotgun (WGS) entry which is preliminary data.</text>
</comment>
<keyword evidence="2" id="KW-1185">Reference proteome</keyword>
<sequence>MMAHSLGLHLVHFSFRLDLYYYKSGCLLSTIVEVAVCWRKWKIKWLLLRKMERQNV</sequence>
<proteinExistence type="predicted"/>
<reference evidence="1" key="1">
    <citation type="submission" date="2023-11" db="EMBL/GenBank/DDBJ databases">
        <authorList>
            <person name="Poullet M."/>
        </authorList>
    </citation>
    <scope>NUCLEOTIDE SEQUENCE</scope>
    <source>
        <strain evidence="1">E1834</strain>
    </source>
</reference>